<dbReference type="EMBL" id="BAAAUT010000048">
    <property type="protein sequence ID" value="GAA3154420.1"/>
    <property type="molecule type" value="Genomic_DNA"/>
</dbReference>
<dbReference type="RefSeq" id="WP_344863812.1">
    <property type="nucleotide sequence ID" value="NZ_BAAAUT010000048.1"/>
</dbReference>
<dbReference type="Proteomes" id="UP001500320">
    <property type="component" value="Unassembled WGS sequence"/>
</dbReference>
<comment type="caution">
    <text evidence="2">The sequence shown here is derived from an EMBL/GenBank/DDBJ whole genome shotgun (WGS) entry which is preliminary data.</text>
</comment>
<evidence type="ECO:0000313" key="3">
    <source>
        <dbReference type="Proteomes" id="UP001500320"/>
    </source>
</evidence>
<gene>
    <name evidence="2" type="ORF">GCM10010466_51730</name>
</gene>
<name>A0ABP6NPY3_9ACTN</name>
<organism evidence="2 3">
    <name type="scientific">Planomonospora alba</name>
    <dbReference type="NCBI Taxonomy" id="161354"/>
    <lineage>
        <taxon>Bacteria</taxon>
        <taxon>Bacillati</taxon>
        <taxon>Actinomycetota</taxon>
        <taxon>Actinomycetes</taxon>
        <taxon>Streptosporangiales</taxon>
        <taxon>Streptosporangiaceae</taxon>
        <taxon>Planomonospora</taxon>
    </lineage>
</organism>
<sequence length="88" mass="9426">MPPDGPKAPSELLALAAERDGCKAEWYAGKIVMRASASALHSLIVSETVRRIPSERWWALPGMGGRHAGRPPRAAAGHRGHPGGEPRR</sequence>
<protein>
    <recommendedName>
        <fullName evidence="4">Restriction endonuclease domain-containing protein</fullName>
    </recommendedName>
</protein>
<evidence type="ECO:0008006" key="4">
    <source>
        <dbReference type="Google" id="ProtNLM"/>
    </source>
</evidence>
<feature type="region of interest" description="Disordered" evidence="1">
    <location>
        <begin position="61"/>
        <end position="88"/>
    </location>
</feature>
<reference evidence="3" key="1">
    <citation type="journal article" date="2019" name="Int. J. Syst. Evol. Microbiol.">
        <title>The Global Catalogue of Microorganisms (GCM) 10K type strain sequencing project: providing services to taxonomists for standard genome sequencing and annotation.</title>
        <authorList>
            <consortium name="The Broad Institute Genomics Platform"/>
            <consortium name="The Broad Institute Genome Sequencing Center for Infectious Disease"/>
            <person name="Wu L."/>
            <person name="Ma J."/>
        </authorList>
    </citation>
    <scope>NUCLEOTIDE SEQUENCE [LARGE SCALE GENOMIC DNA]</scope>
    <source>
        <strain evidence="3">JCM 9373</strain>
    </source>
</reference>
<evidence type="ECO:0000256" key="1">
    <source>
        <dbReference type="SAM" id="MobiDB-lite"/>
    </source>
</evidence>
<accession>A0ABP6NPY3</accession>
<keyword evidence="3" id="KW-1185">Reference proteome</keyword>
<evidence type="ECO:0000313" key="2">
    <source>
        <dbReference type="EMBL" id="GAA3154420.1"/>
    </source>
</evidence>
<proteinExistence type="predicted"/>